<evidence type="ECO:0000256" key="1">
    <source>
        <dbReference type="SAM" id="MobiDB-lite"/>
    </source>
</evidence>
<evidence type="ECO:0000313" key="2">
    <source>
        <dbReference type="EMBL" id="RSM73458.1"/>
    </source>
</evidence>
<feature type="region of interest" description="Disordered" evidence="1">
    <location>
        <begin position="180"/>
        <end position="206"/>
    </location>
</feature>
<reference evidence="2 3" key="1">
    <citation type="submission" date="2018-05" db="EMBL/GenBank/DDBJ databases">
        <title>Evolution of GPA BGCs.</title>
        <authorList>
            <person name="Waglechner N."/>
            <person name="Wright G.D."/>
        </authorList>
    </citation>
    <scope>NUCLEOTIDE SEQUENCE [LARGE SCALE GENOMIC DNA]</scope>
    <source>
        <strain evidence="2 3">A82846</strain>
    </source>
</reference>
<sequence>MDNDDQIDDTSTEETEVEETETDTDTDADDGAEDLGDKGKRALDAMKGERNAARKQLRETVNLLATALGKTPDQVRAMLKDGQLELPGKKTTDDSADGDVDVDQIRADAQRTADAKANRRIVLAELKAAAAGKLADPADASVFINADEFEVDEHGNVDPDELADAISDLLTKKPHLAAKQATKFGSHDGGPRNGGKKSLSEQIAEAQKAGNHRLAISLKNQLLAEQASKQ</sequence>
<name>A0A428YUS6_KIBAR</name>
<feature type="region of interest" description="Disordered" evidence="1">
    <location>
        <begin position="81"/>
        <end position="101"/>
    </location>
</feature>
<protein>
    <submittedName>
        <fullName evidence="2">Uncharacterized protein</fullName>
    </submittedName>
</protein>
<organism evidence="2 3">
    <name type="scientific">Kibdelosporangium aridum</name>
    <dbReference type="NCBI Taxonomy" id="2030"/>
    <lineage>
        <taxon>Bacteria</taxon>
        <taxon>Bacillati</taxon>
        <taxon>Actinomycetota</taxon>
        <taxon>Actinomycetes</taxon>
        <taxon>Pseudonocardiales</taxon>
        <taxon>Pseudonocardiaceae</taxon>
        <taxon>Kibdelosporangium</taxon>
    </lineage>
</organism>
<proteinExistence type="predicted"/>
<evidence type="ECO:0000313" key="3">
    <source>
        <dbReference type="Proteomes" id="UP000287547"/>
    </source>
</evidence>
<dbReference type="Proteomes" id="UP000287547">
    <property type="component" value="Unassembled WGS sequence"/>
</dbReference>
<dbReference type="AlphaFoldDB" id="A0A428YUS6"/>
<feature type="region of interest" description="Disordered" evidence="1">
    <location>
        <begin position="1"/>
        <end position="53"/>
    </location>
</feature>
<dbReference type="OrthoDB" id="3618464at2"/>
<feature type="compositionally biased region" description="Acidic residues" evidence="1">
    <location>
        <begin position="1"/>
        <end position="34"/>
    </location>
</feature>
<dbReference type="EMBL" id="QHKI01000056">
    <property type="protein sequence ID" value="RSM73458.1"/>
    <property type="molecule type" value="Genomic_DNA"/>
</dbReference>
<accession>A0A428YUS6</accession>
<gene>
    <name evidence="2" type="ORF">DMH04_41335</name>
</gene>
<dbReference type="RefSeq" id="WP_051793368.1">
    <property type="nucleotide sequence ID" value="NZ_QHKI01000056.1"/>
</dbReference>
<feature type="compositionally biased region" description="Basic and acidic residues" evidence="1">
    <location>
        <begin position="81"/>
        <end position="93"/>
    </location>
</feature>
<comment type="caution">
    <text evidence="2">The sequence shown here is derived from an EMBL/GenBank/DDBJ whole genome shotgun (WGS) entry which is preliminary data.</text>
</comment>
<feature type="compositionally biased region" description="Basic and acidic residues" evidence="1">
    <location>
        <begin position="35"/>
        <end position="53"/>
    </location>
</feature>